<evidence type="ECO:0000256" key="12">
    <source>
        <dbReference type="SAM" id="MobiDB-lite"/>
    </source>
</evidence>
<dbReference type="PRINTS" id="PR00781">
    <property type="entry name" value="LIPOSIGPTASE"/>
</dbReference>
<evidence type="ECO:0000313" key="13">
    <source>
        <dbReference type="EMBL" id="MBI5170961.1"/>
    </source>
</evidence>
<dbReference type="Proteomes" id="UP000696931">
    <property type="component" value="Unassembled WGS sequence"/>
</dbReference>
<reference evidence="13" key="1">
    <citation type="submission" date="2020-07" db="EMBL/GenBank/DDBJ databases">
        <title>Huge and variable diversity of episymbiotic CPR bacteria and DPANN archaea in groundwater ecosystems.</title>
        <authorList>
            <person name="He C.Y."/>
            <person name="Keren R."/>
            <person name="Whittaker M."/>
            <person name="Farag I.F."/>
            <person name="Doudna J."/>
            <person name="Cate J.H.D."/>
            <person name="Banfield J.F."/>
        </authorList>
    </citation>
    <scope>NUCLEOTIDE SEQUENCE</scope>
    <source>
        <strain evidence="13">NC_groundwater_1813_Pr3_B-0.1um_71_17</strain>
    </source>
</reference>
<evidence type="ECO:0000256" key="5">
    <source>
        <dbReference type="ARBA" id="ARBA00022750"/>
    </source>
</evidence>
<keyword evidence="3 9" id="KW-0645">Protease</keyword>
<name>A0A933SGM5_UNCEI</name>
<feature type="active site" evidence="9">
    <location>
        <position position="116"/>
    </location>
</feature>
<dbReference type="GO" id="GO:0005886">
    <property type="term" value="C:plasma membrane"/>
    <property type="evidence" value="ECO:0007669"/>
    <property type="project" value="UniProtKB-SubCell"/>
</dbReference>
<feature type="compositionally biased region" description="Low complexity" evidence="12">
    <location>
        <begin position="156"/>
        <end position="165"/>
    </location>
</feature>
<evidence type="ECO:0000256" key="7">
    <source>
        <dbReference type="ARBA" id="ARBA00022989"/>
    </source>
</evidence>
<sequence length="200" mass="20643">MKRSYPLLLGLAAALVAVDQWTKHWATAHLAFAPSRHVIGDLVQLTYTRNSGIAFGLFADMHFPLWAFSALASVIVLVLASRHPVMSLGRQLALAFILGGAIGNLIDRAATGEVVDFIYLQWNGHGFPVFNVADVCVNVGVALFALAWTRESEGQASATSTAGAAPESDAHEAGGADGPAAGSGPAGGPLAGEGADRPLA</sequence>
<evidence type="ECO:0000256" key="9">
    <source>
        <dbReference type="HAMAP-Rule" id="MF_00161"/>
    </source>
</evidence>
<evidence type="ECO:0000313" key="14">
    <source>
        <dbReference type="Proteomes" id="UP000696931"/>
    </source>
</evidence>
<keyword evidence="5 9" id="KW-0064">Aspartyl protease</keyword>
<comment type="caution">
    <text evidence="13">The sequence shown here is derived from an EMBL/GenBank/DDBJ whole genome shotgun (WGS) entry which is preliminary data.</text>
</comment>
<feature type="region of interest" description="Disordered" evidence="12">
    <location>
        <begin position="156"/>
        <end position="200"/>
    </location>
</feature>
<feature type="transmembrane region" description="Helical" evidence="9">
    <location>
        <begin position="54"/>
        <end position="80"/>
    </location>
</feature>
<evidence type="ECO:0000256" key="1">
    <source>
        <dbReference type="ARBA" id="ARBA00006139"/>
    </source>
</evidence>
<dbReference type="EMBL" id="JACRIW010000113">
    <property type="protein sequence ID" value="MBI5170961.1"/>
    <property type="molecule type" value="Genomic_DNA"/>
</dbReference>
<dbReference type="Pfam" id="PF01252">
    <property type="entry name" value="Peptidase_A8"/>
    <property type="match status" value="1"/>
</dbReference>
<keyword evidence="8 9" id="KW-0472">Membrane</keyword>
<feature type="transmembrane region" description="Helical" evidence="9">
    <location>
        <begin position="130"/>
        <end position="148"/>
    </location>
</feature>
<keyword evidence="7 9" id="KW-1133">Transmembrane helix</keyword>
<dbReference type="PANTHER" id="PTHR33695:SF1">
    <property type="entry name" value="LIPOPROTEIN SIGNAL PEPTIDASE"/>
    <property type="match status" value="1"/>
</dbReference>
<evidence type="ECO:0000256" key="3">
    <source>
        <dbReference type="ARBA" id="ARBA00022670"/>
    </source>
</evidence>
<dbReference type="NCBIfam" id="TIGR00077">
    <property type="entry name" value="lspA"/>
    <property type="match status" value="1"/>
</dbReference>
<comment type="pathway">
    <text evidence="9">Protein modification; lipoprotein biosynthesis (signal peptide cleavage).</text>
</comment>
<comment type="similarity">
    <text evidence="1 9 11">Belongs to the peptidase A8 family.</text>
</comment>
<comment type="catalytic activity">
    <reaction evidence="9 10">
        <text>Release of signal peptides from bacterial membrane prolipoproteins. Hydrolyzes -Xaa-Yaa-Zaa-|-(S,diacylglyceryl)Cys-, in which Xaa is hydrophobic (preferably Leu), and Yaa (Ala or Ser) and Zaa (Gly or Ala) have small, neutral side chains.</text>
        <dbReference type="EC" id="3.4.23.36"/>
    </reaction>
</comment>
<protein>
    <recommendedName>
        <fullName evidence="9">Lipoprotein signal peptidase</fullName>
        <ecNumber evidence="9">3.4.23.36</ecNumber>
    </recommendedName>
    <alternativeName>
        <fullName evidence="9">Prolipoprotein signal peptidase</fullName>
    </alternativeName>
    <alternativeName>
        <fullName evidence="9">Signal peptidase II</fullName>
        <shortName evidence="9">SPase II</shortName>
    </alternativeName>
</protein>
<keyword evidence="6 9" id="KW-0378">Hydrolase</keyword>
<dbReference type="PANTHER" id="PTHR33695">
    <property type="entry name" value="LIPOPROTEIN SIGNAL PEPTIDASE"/>
    <property type="match status" value="1"/>
</dbReference>
<dbReference type="AlphaFoldDB" id="A0A933SGM5"/>
<dbReference type="HAMAP" id="MF_00161">
    <property type="entry name" value="LspA"/>
    <property type="match status" value="1"/>
</dbReference>
<comment type="caution">
    <text evidence="9">Lacks conserved residue(s) required for the propagation of feature annotation.</text>
</comment>
<dbReference type="PROSITE" id="PS00855">
    <property type="entry name" value="SPASE_II"/>
    <property type="match status" value="1"/>
</dbReference>
<evidence type="ECO:0000256" key="6">
    <source>
        <dbReference type="ARBA" id="ARBA00022801"/>
    </source>
</evidence>
<evidence type="ECO:0000256" key="10">
    <source>
        <dbReference type="RuleBase" id="RU000594"/>
    </source>
</evidence>
<dbReference type="GO" id="GO:0006508">
    <property type="term" value="P:proteolysis"/>
    <property type="evidence" value="ECO:0007669"/>
    <property type="project" value="UniProtKB-KW"/>
</dbReference>
<gene>
    <name evidence="9 13" type="primary">lspA</name>
    <name evidence="13" type="ORF">HZA61_15840</name>
</gene>
<comment type="subcellular location">
    <subcellularLocation>
        <location evidence="9">Cell membrane</location>
        <topology evidence="9">Multi-pass membrane protein</topology>
    </subcellularLocation>
</comment>
<evidence type="ECO:0000256" key="4">
    <source>
        <dbReference type="ARBA" id="ARBA00022692"/>
    </source>
</evidence>
<dbReference type="GO" id="GO:0004190">
    <property type="term" value="F:aspartic-type endopeptidase activity"/>
    <property type="evidence" value="ECO:0007669"/>
    <property type="project" value="UniProtKB-UniRule"/>
</dbReference>
<dbReference type="EC" id="3.4.23.36" evidence="9"/>
<keyword evidence="2 9" id="KW-1003">Cell membrane</keyword>
<comment type="function">
    <text evidence="9 10">This protein specifically catalyzes the removal of signal peptides from prolipoproteins.</text>
</comment>
<feature type="transmembrane region" description="Helical" evidence="9">
    <location>
        <begin position="92"/>
        <end position="110"/>
    </location>
</feature>
<keyword evidence="4 9" id="KW-0812">Transmembrane</keyword>
<evidence type="ECO:0000256" key="2">
    <source>
        <dbReference type="ARBA" id="ARBA00022475"/>
    </source>
</evidence>
<dbReference type="InterPro" id="IPR001872">
    <property type="entry name" value="Peptidase_A8"/>
</dbReference>
<evidence type="ECO:0000256" key="8">
    <source>
        <dbReference type="ARBA" id="ARBA00023136"/>
    </source>
</evidence>
<accession>A0A933SGM5</accession>
<organism evidence="13 14">
    <name type="scientific">Eiseniibacteriota bacterium</name>
    <dbReference type="NCBI Taxonomy" id="2212470"/>
    <lineage>
        <taxon>Bacteria</taxon>
        <taxon>Candidatus Eiseniibacteriota</taxon>
    </lineage>
</organism>
<proteinExistence type="inferred from homology"/>
<evidence type="ECO:0000256" key="11">
    <source>
        <dbReference type="RuleBase" id="RU004181"/>
    </source>
</evidence>
<feature type="active site" evidence="9">
    <location>
        <position position="134"/>
    </location>
</feature>